<evidence type="ECO:0000256" key="1">
    <source>
        <dbReference type="ARBA" id="ARBA00003943"/>
    </source>
</evidence>
<dbReference type="InterPro" id="IPR029035">
    <property type="entry name" value="DHS-like_NAD/FAD-binding_dom"/>
</dbReference>
<feature type="transmembrane region" description="Helical" evidence="16">
    <location>
        <begin position="248"/>
        <end position="266"/>
    </location>
</feature>
<evidence type="ECO:0000256" key="2">
    <source>
        <dbReference type="ARBA" id="ARBA00004429"/>
    </source>
</evidence>
<dbReference type="SUPFAM" id="SSF52467">
    <property type="entry name" value="DHS-like NAD/FAD-binding domain"/>
    <property type="match status" value="1"/>
</dbReference>
<dbReference type="PANTHER" id="PTHR44758">
    <property type="entry name" value="NAD(P) TRANSHYDROGENASE SUBUNIT BETA"/>
    <property type="match status" value="1"/>
</dbReference>
<evidence type="ECO:0000256" key="11">
    <source>
        <dbReference type="ARBA" id="ARBA00022989"/>
    </source>
</evidence>
<evidence type="ECO:0000256" key="12">
    <source>
        <dbReference type="ARBA" id="ARBA00023027"/>
    </source>
</evidence>
<dbReference type="AlphaFoldDB" id="A0A5D3YKQ3"/>
<feature type="transmembrane region" description="Helical" evidence="16">
    <location>
        <begin position="171"/>
        <end position="189"/>
    </location>
</feature>
<feature type="transmembrane region" description="Helical" evidence="16">
    <location>
        <begin position="12"/>
        <end position="32"/>
    </location>
</feature>
<keyword evidence="12 15" id="KW-0520">NAD</keyword>
<dbReference type="Gene3D" id="3.40.50.1220">
    <property type="entry name" value="TPP-binding domain"/>
    <property type="match status" value="1"/>
</dbReference>
<evidence type="ECO:0000256" key="5">
    <source>
        <dbReference type="ARBA" id="ARBA00014581"/>
    </source>
</evidence>
<evidence type="ECO:0000313" key="19">
    <source>
        <dbReference type="Proteomes" id="UP000324595"/>
    </source>
</evidence>
<dbReference type="PANTHER" id="PTHR44758:SF1">
    <property type="entry name" value="NAD(P) TRANSHYDROGENASE SUBUNIT BETA"/>
    <property type="match status" value="1"/>
</dbReference>
<evidence type="ECO:0000256" key="16">
    <source>
        <dbReference type="SAM" id="Phobius"/>
    </source>
</evidence>
<name>A0A5D3YKQ3_9BACT</name>
<keyword evidence="6 15" id="KW-1003">Cell membrane</keyword>
<comment type="function">
    <text evidence="1 15">The transhydrogenation between NADH and NADP is coupled to respiration and ATP hydrolysis and functions as a proton pump across the membrane.</text>
</comment>
<proteinExistence type="inferred from homology"/>
<keyword evidence="10 15" id="KW-1278">Translocase</keyword>
<feature type="transmembrane region" description="Helical" evidence="16">
    <location>
        <begin position="67"/>
        <end position="86"/>
    </location>
</feature>
<keyword evidence="11 16" id="KW-1133">Transmembrane helix</keyword>
<keyword evidence="9 15" id="KW-0521">NADP</keyword>
<dbReference type="RefSeq" id="WP_148899049.1">
    <property type="nucleotide sequence ID" value="NZ_VNHY01000002.1"/>
</dbReference>
<dbReference type="InterPro" id="IPR012136">
    <property type="entry name" value="NADH_DH_b"/>
</dbReference>
<dbReference type="GO" id="GO:0050661">
    <property type="term" value="F:NADP binding"/>
    <property type="evidence" value="ECO:0007669"/>
    <property type="project" value="InterPro"/>
</dbReference>
<dbReference type="GO" id="GO:0008750">
    <property type="term" value="F:proton-translocating NAD(P)+ transhydrogenase activity"/>
    <property type="evidence" value="ECO:0007669"/>
    <property type="project" value="UniProtKB-EC"/>
</dbReference>
<evidence type="ECO:0000256" key="13">
    <source>
        <dbReference type="ARBA" id="ARBA00023136"/>
    </source>
</evidence>
<feature type="domain" description="NADP transhydrogenase beta-like" evidence="17">
    <location>
        <begin position="18"/>
        <end position="468"/>
    </location>
</feature>
<dbReference type="Pfam" id="PF02233">
    <property type="entry name" value="PNTB"/>
    <property type="match status" value="1"/>
</dbReference>
<feature type="transmembrane region" description="Helical" evidence="16">
    <location>
        <begin position="44"/>
        <end position="61"/>
    </location>
</feature>
<dbReference type="InterPro" id="IPR034300">
    <property type="entry name" value="PNTB-like"/>
</dbReference>
<evidence type="ECO:0000256" key="4">
    <source>
        <dbReference type="ARBA" id="ARBA00012943"/>
    </source>
</evidence>
<reference evidence="18 19" key="1">
    <citation type="submission" date="2019-07" db="EMBL/GenBank/DDBJ databases">
        <title>Genomic Encyclopedia of Archaeal and Bacterial Type Strains, Phase II (KMG-II): from individual species to whole genera.</title>
        <authorList>
            <person name="Goeker M."/>
        </authorList>
    </citation>
    <scope>NUCLEOTIDE SEQUENCE [LARGE SCALE GENOMIC DNA]</scope>
    <source>
        <strain evidence="18 19">DSM 21935</strain>
    </source>
</reference>
<keyword evidence="19" id="KW-1185">Reference proteome</keyword>
<sequence>MGNFLPPSIQSILPNIIQLCYLIATGVFIFGIKRLGSPATARSGNQLAALGMLIGLVVTLFDQQIMSFEYIIGGIVVGSAIGVFAAKKVEMTAMPEMVAIFNGFGGGASALVAWGEFVRISDPTLLGTQDLITIGLSILIGSITFTGSFIAFGKLKGFISGNPITFPGHNIFNALLTVGTLVLVGLLTVNPANQLVFWLLFGIALLLGILTVIPIGGADMPVVISLLNSYSGIAAAMAGFVINNNLLIISGALVGAAGLILTNIMCKAMNRTLTNVLFGAFGGSDSSDSGPASDTDKTVRETTPDDVALQCTYANKVIIVPGYGLAVAQAQHVLKEVADKLEEEGVEVKYGIHPVAGRMPGHMNVLLAEADVPYDQLYDREQINPEFSSTDVVLIIGANDVVNPVAKTEPGSPIYGMPVMNVDDADRTIIFKRSLNPGFAGIDNPLFYAESNQMFFGDAKDSLQALSQSLKDVK</sequence>
<dbReference type="GO" id="GO:0005886">
    <property type="term" value="C:plasma membrane"/>
    <property type="evidence" value="ECO:0007669"/>
    <property type="project" value="UniProtKB-SubCell"/>
</dbReference>
<evidence type="ECO:0000259" key="17">
    <source>
        <dbReference type="Pfam" id="PF02233"/>
    </source>
</evidence>
<dbReference type="EMBL" id="VNHY01000002">
    <property type="protein sequence ID" value="TYP94020.1"/>
    <property type="molecule type" value="Genomic_DNA"/>
</dbReference>
<dbReference type="EC" id="7.1.1.1" evidence="4 15"/>
<feature type="transmembrane region" description="Helical" evidence="16">
    <location>
        <begin position="98"/>
        <end position="119"/>
    </location>
</feature>
<organism evidence="18 19">
    <name type="scientific">Fodinibius salinus</name>
    <dbReference type="NCBI Taxonomy" id="860790"/>
    <lineage>
        <taxon>Bacteria</taxon>
        <taxon>Pseudomonadati</taxon>
        <taxon>Balneolota</taxon>
        <taxon>Balneolia</taxon>
        <taxon>Balneolales</taxon>
        <taxon>Balneolaceae</taxon>
        <taxon>Fodinibius</taxon>
    </lineage>
</organism>
<keyword evidence="7 15" id="KW-0997">Cell inner membrane</keyword>
<evidence type="ECO:0000256" key="6">
    <source>
        <dbReference type="ARBA" id="ARBA00022475"/>
    </source>
</evidence>
<comment type="subcellular location">
    <subcellularLocation>
        <location evidence="2">Cell inner membrane</location>
        <topology evidence="2">Multi-pass membrane protein</topology>
    </subcellularLocation>
</comment>
<feature type="transmembrane region" description="Helical" evidence="16">
    <location>
        <begin position="195"/>
        <end position="215"/>
    </location>
</feature>
<gene>
    <name evidence="18" type="ORF">LX73_1741</name>
</gene>
<evidence type="ECO:0000256" key="15">
    <source>
        <dbReference type="PIRNR" id="PIRNR000204"/>
    </source>
</evidence>
<accession>A0A5D3YKQ3</accession>
<evidence type="ECO:0000313" key="18">
    <source>
        <dbReference type="EMBL" id="TYP94020.1"/>
    </source>
</evidence>
<keyword evidence="13 15" id="KW-0472">Membrane</keyword>
<dbReference type="OrthoDB" id="9763786at2"/>
<evidence type="ECO:0000256" key="9">
    <source>
        <dbReference type="ARBA" id="ARBA00022857"/>
    </source>
</evidence>
<comment type="caution">
    <text evidence="18">The sequence shown here is derived from an EMBL/GenBank/DDBJ whole genome shotgun (WGS) entry which is preliminary data.</text>
</comment>
<dbReference type="PIRSF" id="PIRSF000204">
    <property type="entry name" value="PNTB"/>
    <property type="match status" value="1"/>
</dbReference>
<keyword evidence="8 16" id="KW-0812">Transmembrane</keyword>
<evidence type="ECO:0000256" key="7">
    <source>
        <dbReference type="ARBA" id="ARBA00022519"/>
    </source>
</evidence>
<evidence type="ECO:0000256" key="8">
    <source>
        <dbReference type="ARBA" id="ARBA00022692"/>
    </source>
</evidence>
<dbReference type="Proteomes" id="UP000324595">
    <property type="component" value="Unassembled WGS sequence"/>
</dbReference>
<feature type="transmembrane region" description="Helical" evidence="16">
    <location>
        <begin position="222"/>
        <end position="242"/>
    </location>
</feature>
<evidence type="ECO:0000256" key="3">
    <source>
        <dbReference type="ARBA" id="ARBA00007919"/>
    </source>
</evidence>
<comment type="similarity">
    <text evidence="3 15">Belongs to the PNT beta subunit family.</text>
</comment>
<comment type="catalytic activity">
    <reaction evidence="14 15">
        <text>NAD(+) + NADPH + H(+)(in) = NADH + NADP(+) + H(+)(out)</text>
        <dbReference type="Rhea" id="RHEA:47992"/>
        <dbReference type="ChEBI" id="CHEBI:15378"/>
        <dbReference type="ChEBI" id="CHEBI:57540"/>
        <dbReference type="ChEBI" id="CHEBI:57783"/>
        <dbReference type="ChEBI" id="CHEBI:57945"/>
        <dbReference type="ChEBI" id="CHEBI:58349"/>
        <dbReference type="EC" id="7.1.1.1"/>
    </reaction>
</comment>
<protein>
    <recommendedName>
        <fullName evidence="5 15">NAD(P) transhydrogenase subunit beta</fullName>
        <ecNumber evidence="4 15">7.1.1.1</ecNumber>
    </recommendedName>
    <alternativeName>
        <fullName evidence="15">Nicotinamide nucleotide transhydrogenase subunit beta</fullName>
    </alternativeName>
</protein>
<feature type="transmembrane region" description="Helical" evidence="16">
    <location>
        <begin position="131"/>
        <end position="151"/>
    </location>
</feature>
<evidence type="ECO:0000256" key="10">
    <source>
        <dbReference type="ARBA" id="ARBA00022967"/>
    </source>
</evidence>
<evidence type="ECO:0000256" key="14">
    <source>
        <dbReference type="ARBA" id="ARBA00048202"/>
    </source>
</evidence>